<proteinExistence type="predicted"/>
<evidence type="ECO:0000313" key="2">
    <source>
        <dbReference type="Proteomes" id="UP000664844"/>
    </source>
</evidence>
<protein>
    <submittedName>
        <fullName evidence="1">WYL domain-containing protein</fullName>
    </submittedName>
</protein>
<dbReference type="Proteomes" id="UP000664844">
    <property type="component" value="Unassembled WGS sequence"/>
</dbReference>
<dbReference type="RefSeq" id="WP_207086284.1">
    <property type="nucleotide sequence ID" value="NZ_JAFLQW010000028.1"/>
</dbReference>
<gene>
    <name evidence="1" type="ORF">J0895_00990</name>
</gene>
<reference evidence="1 2" key="1">
    <citation type="submission" date="2021-03" db="EMBL/GenBank/DDBJ databases">
        <title>Metabolic Capacity of the Antarctic Cyanobacterium Phormidium pseudopriestleyi that Sustains Oxygenic Photosynthesis in the Presence of Hydrogen Sulfide.</title>
        <authorList>
            <person name="Lumian J.E."/>
            <person name="Jungblut A.D."/>
            <person name="Dillon M.L."/>
            <person name="Hawes I."/>
            <person name="Doran P.T."/>
            <person name="Mackey T.J."/>
            <person name="Dick G.J."/>
            <person name="Grettenberger C.L."/>
            <person name="Sumner D.Y."/>
        </authorList>
    </citation>
    <scope>NUCLEOTIDE SEQUENCE [LARGE SCALE GENOMIC DNA]</scope>
    <source>
        <strain evidence="1 2">FRX01</strain>
    </source>
</reference>
<organism evidence="1 2">
    <name type="scientific">Phormidium pseudopriestleyi FRX01</name>
    <dbReference type="NCBI Taxonomy" id="1759528"/>
    <lineage>
        <taxon>Bacteria</taxon>
        <taxon>Bacillati</taxon>
        <taxon>Cyanobacteriota</taxon>
        <taxon>Cyanophyceae</taxon>
        <taxon>Oscillatoriophycideae</taxon>
        <taxon>Oscillatoriales</taxon>
        <taxon>Oscillatoriaceae</taxon>
        <taxon>Phormidium</taxon>
    </lineage>
</organism>
<sequence length="283" mass="33193">MSRKAESITLSISERDKIRLQGLAIELGMTWGDRPNITRLVEAIARRELQIAPNNDWSNTRIEALDCALDALTDAGRILEAQAIAQLLQERSELSIPLRNKIERFLETPPHPWRIELDRYILRQQPFQLSYQDATGRLWTFTVRHAQINRHEERQYLDCWCEETEGNLDIPKLMHNWCLRLDRIPEAAIFPIKGPWRPQLAQIAVKIHLCNRLAFAYKPKPGDISADWLENQVKQVVRRISSTYWFIREVKREAPDMMVIAPQSVRDRLRETFLGICQRYENS</sequence>
<accession>A0ABS3FKS1</accession>
<comment type="caution">
    <text evidence="1">The sequence shown here is derived from an EMBL/GenBank/DDBJ whole genome shotgun (WGS) entry which is preliminary data.</text>
</comment>
<dbReference type="EMBL" id="JAFLQW010000028">
    <property type="protein sequence ID" value="MBO0347706.1"/>
    <property type="molecule type" value="Genomic_DNA"/>
</dbReference>
<name>A0ABS3FKS1_9CYAN</name>
<evidence type="ECO:0000313" key="1">
    <source>
        <dbReference type="EMBL" id="MBO0347706.1"/>
    </source>
</evidence>
<keyword evidence="2" id="KW-1185">Reference proteome</keyword>